<evidence type="ECO:0000313" key="3">
    <source>
        <dbReference type="Proteomes" id="UP001268256"/>
    </source>
</evidence>
<dbReference type="PANTHER" id="PTHR36558">
    <property type="entry name" value="GLR1098 PROTEIN"/>
    <property type="match status" value="1"/>
</dbReference>
<dbReference type="Gene3D" id="3.90.1570.10">
    <property type="entry name" value="tt1808, chain A"/>
    <property type="match status" value="1"/>
</dbReference>
<dbReference type="Pfam" id="PF05685">
    <property type="entry name" value="Uma2"/>
    <property type="match status" value="1"/>
</dbReference>
<organism evidence="2 3">
    <name type="scientific">Pseudocalidococcus azoricus BACA0444</name>
    <dbReference type="NCBI Taxonomy" id="2918990"/>
    <lineage>
        <taxon>Bacteria</taxon>
        <taxon>Bacillati</taxon>
        <taxon>Cyanobacteriota</taxon>
        <taxon>Cyanophyceae</taxon>
        <taxon>Acaryochloridales</taxon>
        <taxon>Thermosynechococcaceae</taxon>
        <taxon>Pseudocalidococcus</taxon>
        <taxon>Pseudocalidococcus azoricus</taxon>
    </lineage>
</organism>
<dbReference type="AlphaFoldDB" id="A0AAE4FQR6"/>
<dbReference type="PANTHER" id="PTHR36558:SF1">
    <property type="entry name" value="RESTRICTION ENDONUCLEASE DOMAIN-CONTAINING PROTEIN-RELATED"/>
    <property type="match status" value="1"/>
</dbReference>
<dbReference type="GO" id="GO:0004519">
    <property type="term" value="F:endonuclease activity"/>
    <property type="evidence" value="ECO:0007669"/>
    <property type="project" value="UniProtKB-KW"/>
</dbReference>
<comment type="caution">
    <text evidence="2">The sequence shown here is derived from an EMBL/GenBank/DDBJ whole genome shotgun (WGS) entry which is preliminary data.</text>
</comment>
<keyword evidence="2" id="KW-0540">Nuclease</keyword>
<dbReference type="InterPro" id="IPR012296">
    <property type="entry name" value="Nuclease_put_TT1808"/>
</dbReference>
<dbReference type="EMBL" id="JAVMIP010000002">
    <property type="protein sequence ID" value="MDS3859989.1"/>
    <property type="molecule type" value="Genomic_DNA"/>
</dbReference>
<keyword evidence="2" id="KW-0255">Endonuclease</keyword>
<reference evidence="3" key="1">
    <citation type="submission" date="2023-07" db="EMBL/GenBank/DDBJ databases">
        <authorList>
            <person name="Luz R."/>
            <person name="Cordeiro R."/>
            <person name="Fonseca A."/>
            <person name="Goncalves V."/>
        </authorList>
    </citation>
    <scope>NUCLEOTIDE SEQUENCE [LARGE SCALE GENOMIC DNA]</scope>
    <source>
        <strain evidence="3">BACA0444</strain>
    </source>
</reference>
<proteinExistence type="predicted"/>
<keyword evidence="2" id="KW-0378">Hydrolase</keyword>
<dbReference type="Proteomes" id="UP001268256">
    <property type="component" value="Unassembled WGS sequence"/>
</dbReference>
<dbReference type="SUPFAM" id="SSF52980">
    <property type="entry name" value="Restriction endonuclease-like"/>
    <property type="match status" value="1"/>
</dbReference>
<evidence type="ECO:0000313" key="2">
    <source>
        <dbReference type="EMBL" id="MDS3859989.1"/>
    </source>
</evidence>
<dbReference type="RefSeq" id="WP_322877278.1">
    <property type="nucleotide sequence ID" value="NZ_JAVMIP010000002.1"/>
</dbReference>
<sequence length="207" mass="23821">MMTATLIQAVPNEVTDKLSYSPEEYLEIEEKSDLKHEYRDGEIVEMAGGTTNHNEIAGNCYTFLKLALKGKQYRIYFADVRLWMPQFRQFTYPDVMVIQGEPIYVGKGTTTITNPMLIVEVLSPSTQDYDRGTKFTRYRSIPELRDYILIDPDQFAIEQFTKNPEGQWVLTDIHGEDRSLVLASLDVQIRLKDIYEGVMFAVGAEQE</sequence>
<dbReference type="InterPro" id="IPR011335">
    <property type="entry name" value="Restrct_endonuc-II-like"/>
</dbReference>
<gene>
    <name evidence="2" type="ORF">RIF25_04115</name>
</gene>
<dbReference type="CDD" id="cd06260">
    <property type="entry name" value="DUF820-like"/>
    <property type="match status" value="1"/>
</dbReference>
<evidence type="ECO:0000259" key="1">
    <source>
        <dbReference type="Pfam" id="PF05685"/>
    </source>
</evidence>
<name>A0AAE4FQR6_9CYAN</name>
<feature type="domain" description="Putative restriction endonuclease" evidence="1">
    <location>
        <begin position="22"/>
        <end position="185"/>
    </location>
</feature>
<dbReference type="InterPro" id="IPR008538">
    <property type="entry name" value="Uma2"/>
</dbReference>
<protein>
    <submittedName>
        <fullName evidence="2">Uma2 family endonuclease</fullName>
    </submittedName>
</protein>
<accession>A0AAE4FQR6</accession>
<keyword evidence="3" id="KW-1185">Reference proteome</keyword>